<name>A0ABT9B550_9BACT</name>
<keyword evidence="4" id="KW-1185">Reference proteome</keyword>
<dbReference type="InterPro" id="IPR045474">
    <property type="entry name" value="GEVED"/>
</dbReference>
<dbReference type="Pfam" id="PF20009">
    <property type="entry name" value="GEVED"/>
    <property type="match status" value="1"/>
</dbReference>
<dbReference type="SUPFAM" id="SSF49265">
    <property type="entry name" value="Fibronectin type III"/>
    <property type="match status" value="6"/>
</dbReference>
<feature type="domain" description="Fibronectin type-III" evidence="2">
    <location>
        <begin position="1176"/>
        <end position="1263"/>
    </location>
</feature>
<dbReference type="Pfam" id="PF00041">
    <property type="entry name" value="fn3"/>
    <property type="match status" value="6"/>
</dbReference>
<evidence type="ECO:0000256" key="1">
    <source>
        <dbReference type="ARBA" id="ARBA00022737"/>
    </source>
</evidence>
<dbReference type="Pfam" id="PF18962">
    <property type="entry name" value="Por_Secre_tail"/>
    <property type="match status" value="1"/>
</dbReference>
<dbReference type="PROSITE" id="PS50853">
    <property type="entry name" value="FN3"/>
    <property type="match status" value="9"/>
</dbReference>
<feature type="domain" description="Fibronectin type-III" evidence="2">
    <location>
        <begin position="1085"/>
        <end position="1173"/>
    </location>
</feature>
<feature type="domain" description="Fibronectin type-III" evidence="2">
    <location>
        <begin position="749"/>
        <end position="845"/>
    </location>
</feature>
<dbReference type="InterPro" id="IPR036116">
    <property type="entry name" value="FN3_sf"/>
</dbReference>
<feature type="domain" description="Fibronectin type-III" evidence="2">
    <location>
        <begin position="247"/>
        <end position="342"/>
    </location>
</feature>
<dbReference type="EMBL" id="JAUQSY010000001">
    <property type="protein sequence ID" value="MDO7873391.1"/>
    <property type="molecule type" value="Genomic_DNA"/>
</dbReference>
<dbReference type="NCBIfam" id="TIGR04183">
    <property type="entry name" value="Por_Secre_tail"/>
    <property type="match status" value="1"/>
</dbReference>
<feature type="domain" description="Fibronectin type-III" evidence="2">
    <location>
        <begin position="1356"/>
        <end position="1442"/>
    </location>
</feature>
<dbReference type="PANTHER" id="PTHR46708">
    <property type="entry name" value="TENASCIN"/>
    <property type="match status" value="1"/>
</dbReference>
<dbReference type="SMART" id="SM00060">
    <property type="entry name" value="FN3"/>
    <property type="match status" value="9"/>
</dbReference>
<evidence type="ECO:0000313" key="4">
    <source>
        <dbReference type="Proteomes" id="UP001176429"/>
    </source>
</evidence>
<dbReference type="InterPro" id="IPR003961">
    <property type="entry name" value="FN3_dom"/>
</dbReference>
<feature type="domain" description="Fibronectin type-III" evidence="2">
    <location>
        <begin position="1445"/>
        <end position="1532"/>
    </location>
</feature>
<comment type="caution">
    <text evidence="3">The sequence shown here is derived from an EMBL/GenBank/DDBJ whole genome shotgun (WGS) entry which is preliminary data.</text>
</comment>
<proteinExistence type="predicted"/>
<sequence>MTKLLRTGSNSPHLLMLLFFLLLGPLGARAQVSNYTFAASSGTYVPVSSNATPVAILADDIISGQLPIGFSFVFDGATYTQLKASSNGFLSFNPSALNNLTNNLSTGAATEKPLVAPLWDDLDGRPTDATAFAGYEVTGTAPSRVFTFEWRNWEWFYNGNLSVITFQAKLYEGSNRIEFIYHPETNAPSSGASASIGIASGGTTGCAADFLSLSDASTSPTASSSTETRSINVRPADGQVYAFSPPPPTTGTCAAVRCANVGNITGVSAQLNFNGSSASTSYTVTYQANGGPVQTVSPAPTTSPVTLTGLSLNTTYTATITANCATGASTPVTLTFATSNGYCVSGVGGVTLGGVCGGNNITSVAISGTTLNATGLTCNTPVAGTAYTNYPATGPTTGTVLRGITYPVTVNTSGNSILSVWIDSNHDLAFTADEWVQVATTTTAGTAVTANITIPLGAAGAYTGPTGMRVRSRANGNPNGSGDACTQFFSGETKDFTINIGAAPACPPASVLTATAVTATSATLGFTSPGAGTYTIVYGLQGFNPALAPTSNQMVLAAGATSTSITGLQSGSAYQFYVLRDCGGTAGPSIYAGPTSFTTVIGNDDPCGATTLSLSSSGCVPLATTLLGATTTIPSGYTNPGTGCGPNNVPRDVWYKFTTDASGPGSTSVRISVTGGPASAVQLFSASSCLGPFTLIRCVGTAANTAAPALDWSTLTPNTTYYVRVFNYTSASTLGNFTICATPLPSCPTPSALAAQNVTKSSALLSWTAGTGGVPSGSSYSVILGPPGFNPNTAGTTITGITTPNYQLTSLTPQTNYCFYVRLICGGLNGNSTLVGPTCFQTRLESPTNDDPCGADPLPLTNVPVAGNNTGSSTSLQPGIDTSLPACGVATAPRDVWYILTGAAAPNNAIVFNVTDPAAGLVRVYESTDCASGPFRLVFCRAAGASNVGFSAPFTMPDVVPGRTYYVAVSGYGSSDANGAFTIAAQPLFIAPPCNPVTNLTVANVTGTTAEVSFTPGLNNTSYSITYTAAGGTPVTITATASPVTLTGLLGLTSYSVSVLPLCTSGGTSTATTTSFTTLVAPCGVATNLAASNITDTSADISFTPGVNNTSYVVTYTAAGGSPVTVTPAPAGSPFSLSGLLAGTVYTVSITPTCASGGTSSAATFTFATTAPPCDPVTNLTSSNVTSTSANISFTPGASNASYVVTYTPFGGAPVTVTPAISGSPFTLTGLASTTQYTVTVTPTCTNTGIGTTVSTTFSTPAPPICNAVTNILVGNLTTTSAEIAFTPGTNNTSFEITYTPAGGQPTTVTTGGSPYILTNLTPGVVYTVVITPTCSAGGTAGPAQATFTTVAVCDGVTALAVGSITTTSASVSFTPGTNNTAYTVTYTAVGVPPVTVTPTPTASPVVLSNLTPGTAYTVTVTPTCASGTAPTSSVTFSTISPCEGVTGLSVASITATSATVNFTPGANNTSYTVTYAAAGSPPVTVTPNPGAAPVILTGLTPNTAYTVTVTPNCASGPAPTSSTTFNTILGARNAVGMAHLSVFPNPAHTAFSVSIPAVSGAQKATVELVNSVGQIIRTQAVGLNTDGAQTTMDVTGLATGLYMVRVQAGAATATVRLMVE</sequence>
<dbReference type="InterPro" id="IPR026444">
    <property type="entry name" value="Secre_tail"/>
</dbReference>
<dbReference type="InterPro" id="IPR050991">
    <property type="entry name" value="ECM_Regulatory_Proteins"/>
</dbReference>
<evidence type="ECO:0000313" key="3">
    <source>
        <dbReference type="EMBL" id="MDO7873391.1"/>
    </source>
</evidence>
<dbReference type="Proteomes" id="UP001176429">
    <property type="component" value="Unassembled WGS sequence"/>
</dbReference>
<protein>
    <submittedName>
        <fullName evidence="3">Fibronectin type III domain-containing protein</fullName>
    </submittedName>
</protein>
<gene>
    <name evidence="3" type="ORF">Q5H93_01515</name>
</gene>
<dbReference type="CDD" id="cd00063">
    <property type="entry name" value="FN3"/>
    <property type="match status" value="8"/>
</dbReference>
<keyword evidence="1" id="KW-0677">Repeat</keyword>
<dbReference type="PANTHER" id="PTHR46708:SF2">
    <property type="entry name" value="FIBRONECTIN TYPE-III DOMAIN-CONTAINING PROTEIN"/>
    <property type="match status" value="1"/>
</dbReference>
<feature type="domain" description="Fibronectin type-III" evidence="2">
    <location>
        <begin position="996"/>
        <end position="1083"/>
    </location>
</feature>
<feature type="domain" description="Fibronectin type-III" evidence="2">
    <location>
        <begin position="507"/>
        <end position="602"/>
    </location>
</feature>
<organism evidence="3 4">
    <name type="scientific">Hymenobacter aranciens</name>
    <dbReference type="NCBI Taxonomy" id="3063996"/>
    <lineage>
        <taxon>Bacteria</taxon>
        <taxon>Pseudomonadati</taxon>
        <taxon>Bacteroidota</taxon>
        <taxon>Cytophagia</taxon>
        <taxon>Cytophagales</taxon>
        <taxon>Hymenobacteraceae</taxon>
        <taxon>Hymenobacter</taxon>
    </lineage>
</organism>
<dbReference type="RefSeq" id="WP_305004706.1">
    <property type="nucleotide sequence ID" value="NZ_JAUQSY010000001.1"/>
</dbReference>
<reference evidence="3" key="1">
    <citation type="submission" date="2023-07" db="EMBL/GenBank/DDBJ databases">
        <authorList>
            <person name="Kim M.K."/>
        </authorList>
    </citation>
    <scope>NUCLEOTIDE SEQUENCE</scope>
    <source>
        <strain evidence="3">ASUV-10-1</strain>
    </source>
</reference>
<dbReference type="Gene3D" id="2.60.40.10">
    <property type="entry name" value="Immunoglobulins"/>
    <property type="match status" value="9"/>
</dbReference>
<dbReference type="InterPro" id="IPR013783">
    <property type="entry name" value="Ig-like_fold"/>
</dbReference>
<feature type="domain" description="Fibronectin type-III" evidence="2">
    <location>
        <begin position="1268"/>
        <end position="1353"/>
    </location>
</feature>
<accession>A0ABT9B550</accession>
<evidence type="ECO:0000259" key="2">
    <source>
        <dbReference type="PROSITE" id="PS50853"/>
    </source>
</evidence>